<evidence type="ECO:0000256" key="4">
    <source>
        <dbReference type="ARBA" id="ARBA00012821"/>
    </source>
</evidence>
<reference evidence="19 20" key="1">
    <citation type="journal article" date="2019" name="Sci. Rep.">
        <title>Comparative genomics of chytrid fungi reveal insights into the obligate biotrophic and pathogenic lifestyle of Synchytrium endobioticum.</title>
        <authorList>
            <person name="van de Vossenberg B.T.L.H."/>
            <person name="Warris S."/>
            <person name="Nguyen H.D.T."/>
            <person name="van Gent-Pelzer M.P.E."/>
            <person name="Joly D.L."/>
            <person name="van de Geest H.C."/>
            <person name="Bonants P.J.M."/>
            <person name="Smith D.S."/>
            <person name="Levesque C.A."/>
            <person name="van der Lee T.A.J."/>
        </authorList>
    </citation>
    <scope>NUCLEOTIDE SEQUENCE [LARGE SCALE GENOMIC DNA]</scope>
    <source>
        <strain evidence="19 20">CBS 675.73</strain>
    </source>
</reference>
<evidence type="ECO:0000256" key="6">
    <source>
        <dbReference type="ARBA" id="ARBA00022691"/>
    </source>
</evidence>
<keyword evidence="10" id="KW-0408">Iron</keyword>
<dbReference type="Gene3D" id="3.20.20.70">
    <property type="entry name" value="Aldolase class I"/>
    <property type="match status" value="1"/>
</dbReference>
<dbReference type="InterPro" id="IPR013917">
    <property type="entry name" value="tRNA_wybutosine-synth"/>
</dbReference>
<dbReference type="InterPro" id="IPR001094">
    <property type="entry name" value="Flavdoxin-like"/>
</dbReference>
<keyword evidence="5" id="KW-0004">4Fe-4S</keyword>
<dbReference type="Proteomes" id="UP000320333">
    <property type="component" value="Unassembled WGS sequence"/>
</dbReference>
<dbReference type="Pfam" id="PF08608">
    <property type="entry name" value="Wyosine_form"/>
    <property type="match status" value="1"/>
</dbReference>
<keyword evidence="9" id="KW-0547">Nucleotide-binding</keyword>
<evidence type="ECO:0000256" key="15">
    <source>
        <dbReference type="ARBA" id="ARBA00071388"/>
    </source>
</evidence>
<evidence type="ECO:0000256" key="9">
    <source>
        <dbReference type="ARBA" id="ARBA00022741"/>
    </source>
</evidence>
<evidence type="ECO:0000313" key="19">
    <source>
        <dbReference type="EMBL" id="TPX66773.1"/>
    </source>
</evidence>
<dbReference type="PROSITE" id="PS51918">
    <property type="entry name" value="RADICAL_SAM"/>
    <property type="match status" value="1"/>
</dbReference>
<dbReference type="PANTHER" id="PTHR13930">
    <property type="entry name" value="S-ADENOSYL-L-METHIONINE-DEPENDENT TRNA 4-DEMETHYLWYOSINE SYNTHASE"/>
    <property type="match status" value="1"/>
</dbReference>
<dbReference type="EMBL" id="QEAP01000426">
    <property type="protein sequence ID" value="TPX66773.1"/>
    <property type="molecule type" value="Genomic_DNA"/>
</dbReference>
<dbReference type="InterPro" id="IPR034556">
    <property type="entry name" value="tRNA_wybutosine-synthase"/>
</dbReference>
<dbReference type="GO" id="GO:0031591">
    <property type="term" value="P:wybutosine biosynthetic process"/>
    <property type="evidence" value="ECO:0007669"/>
    <property type="project" value="TreeGrafter"/>
</dbReference>
<gene>
    <name evidence="19" type="ORF">CcCBS67573_g07717</name>
</gene>
<dbReference type="InterPro" id="IPR029039">
    <property type="entry name" value="Flavoprotein-like_sf"/>
</dbReference>
<dbReference type="InterPro" id="IPR013785">
    <property type="entry name" value="Aldolase_TIM"/>
</dbReference>
<dbReference type="Pfam" id="PF00258">
    <property type="entry name" value="Flavodoxin_1"/>
    <property type="match status" value="1"/>
</dbReference>
<dbReference type="InterPro" id="IPR008254">
    <property type="entry name" value="Flavodoxin/NO_synth"/>
</dbReference>
<dbReference type="InterPro" id="IPR058240">
    <property type="entry name" value="rSAM_sf"/>
</dbReference>
<dbReference type="CDD" id="cd01335">
    <property type="entry name" value="Radical_SAM"/>
    <property type="match status" value="1"/>
</dbReference>
<dbReference type="PRINTS" id="PR00369">
    <property type="entry name" value="FLAVODOXIN"/>
</dbReference>
<keyword evidence="6" id="KW-0949">S-adenosyl-L-methionine</keyword>
<dbReference type="SFLD" id="SFLDS00029">
    <property type="entry name" value="Radical_SAM"/>
    <property type="match status" value="1"/>
</dbReference>
<feature type="domain" description="Radical SAM core" evidence="18">
    <location>
        <begin position="322"/>
        <end position="565"/>
    </location>
</feature>
<sequence>MKVTVLFSTQEGTTETIAEKAAADIAKRLNGTDAAVEVVHIKEFNIDSLPKRSPNDPVLFVLTTYIDGGPADDAAWFGSWLEDARFDFRVSKDSLSKLRFSVLGVGDSAYDENWCLFPRNVDTYVSEMAGVHIAKSVFADVGVSNGPSDLDAALADWTGACIKSLLAMQNGMGYSADGSTTEESAPTVVDEFEVLDEEYVTSDEEAEDGFDGVIGDGSDAGGEVMDLEDLGAFASAGLKAARKAKEEDAAAAAAEDGNLVIRKKGAAAGAGNHTREMITPNLRKNLEKQGYKLIGSHSGVKLCRWTKSQMRNNGGCYKHTFYGIESHRCMETTPSLACANKCTFCWRHQTNPVGVEWRWKADLPKDIVEGALEKHRAMIKQMRGVPGVTPERFQEGMDVAHCALSLVGEPIMYPYINEFVDLLHEKSISSFLVTNAQFPELIRTLKPITQLYISVDAGTKESLKKIDRPLFSDFWERYNACLDEIAKKEQRTVFRLTLVKGFNVDELKNYANLVRRGKPDFVEVKGVTFCGYTGNNPLTMANVPFHEEVVDFVKMLAEEISDEYEISCEHAHTCSLLISHKKFKINGTWHTWIDYPKFHSLVRSGAHFTSMDYLAPTPEWAVFGDNRKGFDPNMTRVYRNKAKYEGDPEGYKEKIRDAKLAAAAAEKAAAAAAAEL</sequence>
<dbReference type="STRING" id="246404.A0A507ERS2"/>
<evidence type="ECO:0000256" key="14">
    <source>
        <dbReference type="ARBA" id="ARBA00049466"/>
    </source>
</evidence>
<comment type="function">
    <text evidence="13">Probable component of the wybutosine biosynthesis pathway. Wybutosine is a hyper modified guanosine with a tricyclic base found at the 3'-position adjacent to the anticodon of eukaryotic phenylalanine tRNA. Catalyzes the condensation of N-methylguanine with 2 carbon atoms from pyruvate to form the tricyclic 4-demethylwyosine, an intermediate in wybutosine biosynthesis.</text>
</comment>
<evidence type="ECO:0000313" key="20">
    <source>
        <dbReference type="Proteomes" id="UP000320333"/>
    </source>
</evidence>
<dbReference type="OrthoDB" id="271553at2759"/>
<dbReference type="SFLD" id="SFLDF00284">
    <property type="entry name" value="tRNA_wybutosine-synthesizing"/>
    <property type="match status" value="1"/>
</dbReference>
<keyword evidence="12" id="KW-0456">Lyase</keyword>
<dbReference type="GO" id="GO:0102521">
    <property type="term" value="F:tRNA-4-demethylwyosine synthase activity"/>
    <property type="evidence" value="ECO:0007669"/>
    <property type="project" value="UniProtKB-EC"/>
</dbReference>
<dbReference type="SUPFAM" id="SSF52218">
    <property type="entry name" value="Flavoproteins"/>
    <property type="match status" value="1"/>
</dbReference>
<evidence type="ECO:0000256" key="2">
    <source>
        <dbReference type="ARBA" id="ARBA00004797"/>
    </source>
</evidence>
<evidence type="ECO:0000256" key="16">
    <source>
        <dbReference type="ARBA" id="ARBA00077859"/>
    </source>
</evidence>
<dbReference type="SFLD" id="SFLDG01071">
    <property type="entry name" value="tRNA_wybutosine-synthesizing"/>
    <property type="match status" value="1"/>
</dbReference>
<feature type="domain" description="Flavodoxin-like" evidence="17">
    <location>
        <begin position="3"/>
        <end position="162"/>
    </location>
</feature>
<dbReference type="EC" id="4.1.3.44" evidence="4"/>
<evidence type="ECO:0000256" key="3">
    <source>
        <dbReference type="ARBA" id="ARBA00010115"/>
    </source>
</evidence>
<dbReference type="SUPFAM" id="SSF102114">
    <property type="entry name" value="Radical SAM enzymes"/>
    <property type="match status" value="1"/>
</dbReference>
<dbReference type="UniPathway" id="UPA00375"/>
<dbReference type="InterPro" id="IPR007197">
    <property type="entry name" value="rSAM"/>
</dbReference>
<evidence type="ECO:0000256" key="8">
    <source>
        <dbReference type="ARBA" id="ARBA00022723"/>
    </source>
</evidence>
<evidence type="ECO:0000256" key="11">
    <source>
        <dbReference type="ARBA" id="ARBA00023014"/>
    </source>
</evidence>
<evidence type="ECO:0000256" key="7">
    <source>
        <dbReference type="ARBA" id="ARBA00022694"/>
    </source>
</evidence>
<comment type="cofactor">
    <cofactor evidence="1">
        <name>[4Fe-4S] cluster</name>
        <dbReference type="ChEBI" id="CHEBI:49883"/>
    </cofactor>
</comment>
<comment type="similarity">
    <text evidence="3">Belongs to the TYW1 family.</text>
</comment>
<evidence type="ECO:0000256" key="13">
    <source>
        <dbReference type="ARBA" id="ARBA00025368"/>
    </source>
</evidence>
<evidence type="ECO:0000259" key="18">
    <source>
        <dbReference type="PROSITE" id="PS51918"/>
    </source>
</evidence>
<proteinExistence type="inferred from homology"/>
<keyword evidence="20" id="KW-1185">Reference proteome</keyword>
<dbReference type="FunFam" id="3.20.20.70:FF:000196">
    <property type="entry name" value="S-adenosyl-L-methionine-dependent tRNA 4-demethylwyosine synthase"/>
    <property type="match status" value="1"/>
</dbReference>
<dbReference type="GO" id="GO:0046872">
    <property type="term" value="F:metal ion binding"/>
    <property type="evidence" value="ECO:0007669"/>
    <property type="project" value="UniProtKB-KW"/>
</dbReference>
<evidence type="ECO:0000256" key="12">
    <source>
        <dbReference type="ARBA" id="ARBA00023239"/>
    </source>
</evidence>
<protein>
    <recommendedName>
        <fullName evidence="15">S-adenosyl-L-methionine-dependent tRNA 4-demethylwyosine synthase</fullName>
        <ecNumber evidence="4">4.1.3.44</ecNumber>
    </recommendedName>
    <alternativeName>
        <fullName evidence="16">tRNA wybutosine-synthesizing protein 1</fullName>
    </alternativeName>
</protein>
<evidence type="ECO:0000256" key="1">
    <source>
        <dbReference type="ARBA" id="ARBA00001966"/>
    </source>
</evidence>
<evidence type="ECO:0000256" key="10">
    <source>
        <dbReference type="ARBA" id="ARBA00023004"/>
    </source>
</evidence>
<keyword evidence="7" id="KW-0819">tRNA processing</keyword>
<keyword evidence="8" id="KW-0479">Metal-binding</keyword>
<dbReference type="AlphaFoldDB" id="A0A507ERS2"/>
<accession>A0A507ERS2</accession>
<dbReference type="Pfam" id="PF04055">
    <property type="entry name" value="Radical_SAM"/>
    <property type="match status" value="1"/>
</dbReference>
<organism evidence="19 20">
    <name type="scientific">Chytriomyces confervae</name>
    <dbReference type="NCBI Taxonomy" id="246404"/>
    <lineage>
        <taxon>Eukaryota</taxon>
        <taxon>Fungi</taxon>
        <taxon>Fungi incertae sedis</taxon>
        <taxon>Chytridiomycota</taxon>
        <taxon>Chytridiomycota incertae sedis</taxon>
        <taxon>Chytridiomycetes</taxon>
        <taxon>Chytridiales</taxon>
        <taxon>Chytriomycetaceae</taxon>
        <taxon>Chytriomyces</taxon>
    </lineage>
</organism>
<comment type="catalytic activity">
    <reaction evidence="14">
        <text>N(1)-methylguanosine(37) in tRNA(Phe) + pyruvate + S-adenosyl-L-methionine = 4-demethylwyosine(37) in tRNA(Phe) + 5'-deoxyadenosine + L-methionine + CO2 + H2O</text>
        <dbReference type="Rhea" id="RHEA:36347"/>
        <dbReference type="Rhea" id="RHEA-COMP:10164"/>
        <dbReference type="Rhea" id="RHEA-COMP:10165"/>
        <dbReference type="ChEBI" id="CHEBI:15361"/>
        <dbReference type="ChEBI" id="CHEBI:15377"/>
        <dbReference type="ChEBI" id="CHEBI:16526"/>
        <dbReference type="ChEBI" id="CHEBI:17319"/>
        <dbReference type="ChEBI" id="CHEBI:57844"/>
        <dbReference type="ChEBI" id="CHEBI:59789"/>
        <dbReference type="ChEBI" id="CHEBI:64315"/>
        <dbReference type="ChEBI" id="CHEBI:73542"/>
        <dbReference type="EC" id="4.1.3.44"/>
    </reaction>
</comment>
<dbReference type="PANTHER" id="PTHR13930:SF0">
    <property type="entry name" value="S-ADENOSYL-L-METHIONINE-DEPENDENT TRNA 4-DEMETHYLWYOSINE SYNTHASE TYW1-RELATED"/>
    <property type="match status" value="1"/>
</dbReference>
<comment type="pathway">
    <text evidence="2">tRNA modification; wybutosine-tRNA(Phe) biosynthesis.</text>
</comment>
<keyword evidence="11" id="KW-0411">Iron-sulfur</keyword>
<evidence type="ECO:0000256" key="5">
    <source>
        <dbReference type="ARBA" id="ARBA00022485"/>
    </source>
</evidence>
<dbReference type="PROSITE" id="PS50902">
    <property type="entry name" value="FLAVODOXIN_LIKE"/>
    <property type="match status" value="1"/>
</dbReference>
<dbReference type="GO" id="GO:0010181">
    <property type="term" value="F:FMN binding"/>
    <property type="evidence" value="ECO:0007669"/>
    <property type="project" value="InterPro"/>
</dbReference>
<comment type="caution">
    <text evidence="19">The sequence shown here is derived from an EMBL/GenBank/DDBJ whole genome shotgun (WGS) entry which is preliminary data.</text>
</comment>
<name>A0A507ERS2_9FUNG</name>
<dbReference type="GO" id="GO:0051539">
    <property type="term" value="F:4 iron, 4 sulfur cluster binding"/>
    <property type="evidence" value="ECO:0007669"/>
    <property type="project" value="UniProtKB-KW"/>
</dbReference>
<evidence type="ECO:0000259" key="17">
    <source>
        <dbReference type="PROSITE" id="PS50902"/>
    </source>
</evidence>
<dbReference type="Gene3D" id="3.40.50.360">
    <property type="match status" value="1"/>
</dbReference>